<protein>
    <submittedName>
        <fullName evidence="1">17023_t:CDS:1</fullName>
    </submittedName>
</protein>
<accession>A0ABN7XHZ4</accession>
<feature type="non-terminal residue" evidence="1">
    <location>
        <position position="1"/>
    </location>
</feature>
<evidence type="ECO:0000313" key="2">
    <source>
        <dbReference type="Proteomes" id="UP000789901"/>
    </source>
</evidence>
<dbReference type="Proteomes" id="UP000789901">
    <property type="component" value="Unassembled WGS sequence"/>
</dbReference>
<name>A0ABN7XHZ4_GIGMA</name>
<gene>
    <name evidence="1" type="ORF">GMARGA_LOCUS43749</name>
</gene>
<proteinExistence type="predicted"/>
<feature type="non-terminal residue" evidence="1">
    <location>
        <position position="58"/>
    </location>
</feature>
<reference evidence="1 2" key="1">
    <citation type="submission" date="2021-06" db="EMBL/GenBank/DDBJ databases">
        <authorList>
            <person name="Kallberg Y."/>
            <person name="Tangrot J."/>
            <person name="Rosling A."/>
        </authorList>
    </citation>
    <scope>NUCLEOTIDE SEQUENCE [LARGE SCALE GENOMIC DNA]</scope>
    <source>
        <strain evidence="1 2">120-4 pot B 10/14</strain>
    </source>
</reference>
<evidence type="ECO:0000313" key="1">
    <source>
        <dbReference type="EMBL" id="CAG8854928.1"/>
    </source>
</evidence>
<organism evidence="1 2">
    <name type="scientific">Gigaspora margarita</name>
    <dbReference type="NCBI Taxonomy" id="4874"/>
    <lineage>
        <taxon>Eukaryota</taxon>
        <taxon>Fungi</taxon>
        <taxon>Fungi incertae sedis</taxon>
        <taxon>Mucoromycota</taxon>
        <taxon>Glomeromycotina</taxon>
        <taxon>Glomeromycetes</taxon>
        <taxon>Diversisporales</taxon>
        <taxon>Gigasporaceae</taxon>
        <taxon>Gigaspora</taxon>
    </lineage>
</organism>
<dbReference type="EMBL" id="CAJVQB010144098">
    <property type="protein sequence ID" value="CAG8854928.1"/>
    <property type="molecule type" value="Genomic_DNA"/>
</dbReference>
<sequence length="58" mass="6584">LFQTVATSSDHEDAFATYKKIKDKGNDDFKRQVKFRMGLHFLAGADGQKVSEKMIVAY</sequence>
<comment type="caution">
    <text evidence="1">The sequence shown here is derived from an EMBL/GenBank/DDBJ whole genome shotgun (WGS) entry which is preliminary data.</text>
</comment>
<keyword evidence="2" id="KW-1185">Reference proteome</keyword>